<evidence type="ECO:0000256" key="8">
    <source>
        <dbReference type="ARBA" id="ARBA00023242"/>
    </source>
</evidence>
<dbReference type="SUPFAM" id="SSF52540">
    <property type="entry name" value="P-loop containing nucleoside triphosphate hydrolases"/>
    <property type="match status" value="1"/>
</dbReference>
<comment type="subcellular location">
    <subcellularLocation>
        <location evidence="1">Nucleus</location>
    </subcellularLocation>
</comment>
<dbReference type="SMART" id="SM00015">
    <property type="entry name" value="IQ"/>
    <property type="match status" value="3"/>
</dbReference>
<dbReference type="GO" id="GO:0003712">
    <property type="term" value="F:transcription coregulator activity"/>
    <property type="evidence" value="ECO:0007669"/>
    <property type="project" value="TreeGrafter"/>
</dbReference>
<feature type="compositionally biased region" description="Polar residues" evidence="10">
    <location>
        <begin position="2142"/>
        <end position="2161"/>
    </location>
</feature>
<keyword evidence="12" id="KW-1185">Reference proteome</keyword>
<keyword evidence="3" id="KW-0677">Repeat</keyword>
<protein>
    <submittedName>
        <fullName evidence="13">LOW QUALITY PROTEIN: uncharacterized protein LOC108671168</fullName>
    </submittedName>
</protein>
<dbReference type="InterPro" id="IPR014756">
    <property type="entry name" value="Ig_E-set"/>
</dbReference>
<evidence type="ECO:0000256" key="5">
    <source>
        <dbReference type="ARBA" id="ARBA00023043"/>
    </source>
</evidence>
<dbReference type="PANTHER" id="PTHR23335">
    <property type="entry name" value="CALMODULIN-BINDING TRANSCRIPTION ACTIVATOR CAMTA"/>
    <property type="match status" value="1"/>
</dbReference>
<feature type="region of interest" description="Disordered" evidence="10">
    <location>
        <begin position="524"/>
        <end position="579"/>
    </location>
</feature>
<keyword evidence="8" id="KW-0539">Nucleus</keyword>
<dbReference type="InterPro" id="IPR002110">
    <property type="entry name" value="Ankyrin_rpt"/>
</dbReference>
<dbReference type="Pfam" id="PF01833">
    <property type="entry name" value="TIG"/>
    <property type="match status" value="1"/>
</dbReference>
<evidence type="ECO:0000313" key="12">
    <source>
        <dbReference type="Proteomes" id="UP000694843"/>
    </source>
</evidence>
<feature type="domain" description="CG-1" evidence="11">
    <location>
        <begin position="314"/>
        <end position="439"/>
    </location>
</feature>
<feature type="compositionally biased region" description="Basic residues" evidence="10">
    <location>
        <begin position="744"/>
        <end position="754"/>
    </location>
</feature>
<dbReference type="KEGG" id="hazt:108671168"/>
<feature type="region of interest" description="Disordered" evidence="10">
    <location>
        <begin position="1537"/>
        <end position="1643"/>
    </location>
</feature>
<accession>A0A979FN65</accession>
<feature type="region of interest" description="Disordered" evidence="10">
    <location>
        <begin position="272"/>
        <end position="293"/>
    </location>
</feature>
<gene>
    <name evidence="13" type="primary">LOC108671168</name>
</gene>
<feature type="region of interest" description="Disordered" evidence="10">
    <location>
        <begin position="744"/>
        <end position="771"/>
    </location>
</feature>
<evidence type="ECO:0000256" key="10">
    <source>
        <dbReference type="SAM" id="MobiDB-lite"/>
    </source>
</evidence>
<proteinExistence type="inferred from homology"/>
<dbReference type="Pfam" id="PF12796">
    <property type="entry name" value="Ank_2"/>
    <property type="match status" value="1"/>
</dbReference>
<dbReference type="InterPro" id="IPR000048">
    <property type="entry name" value="IQ_motif_EF-hand-BS"/>
</dbReference>
<feature type="compositionally biased region" description="Low complexity" evidence="10">
    <location>
        <begin position="1038"/>
        <end position="1064"/>
    </location>
</feature>
<evidence type="ECO:0000256" key="1">
    <source>
        <dbReference type="ARBA" id="ARBA00004123"/>
    </source>
</evidence>
<dbReference type="Gene3D" id="1.25.40.20">
    <property type="entry name" value="Ankyrin repeat-containing domain"/>
    <property type="match status" value="1"/>
</dbReference>
<dbReference type="PANTHER" id="PTHR23335:SF1">
    <property type="entry name" value="CALMODULIN-BINDING TRANSCRIPTION ACTIVATOR, ISOFORM F"/>
    <property type="match status" value="1"/>
</dbReference>
<dbReference type="InterPro" id="IPR005559">
    <property type="entry name" value="CG-1_dom"/>
</dbReference>
<evidence type="ECO:0000256" key="9">
    <source>
        <dbReference type="ARBA" id="ARBA00029480"/>
    </source>
</evidence>
<dbReference type="CDD" id="cd23767">
    <property type="entry name" value="IQCD"/>
    <property type="match status" value="1"/>
</dbReference>
<dbReference type="InterPro" id="IPR036770">
    <property type="entry name" value="Ankyrin_rpt-contain_sf"/>
</dbReference>
<dbReference type="OrthoDB" id="407555at2759"/>
<dbReference type="Gene3D" id="1.20.5.190">
    <property type="match status" value="1"/>
</dbReference>
<dbReference type="PROSITE" id="PS50096">
    <property type="entry name" value="IQ"/>
    <property type="match status" value="2"/>
</dbReference>
<evidence type="ECO:0000259" key="11">
    <source>
        <dbReference type="PROSITE" id="PS51437"/>
    </source>
</evidence>
<dbReference type="SUPFAM" id="SSF81296">
    <property type="entry name" value="E set domains"/>
    <property type="match status" value="1"/>
</dbReference>
<dbReference type="InterPro" id="IPR013783">
    <property type="entry name" value="Ig-like_fold"/>
</dbReference>
<keyword evidence="4" id="KW-0805">Transcription regulation</keyword>
<dbReference type="GO" id="GO:0006357">
    <property type="term" value="P:regulation of transcription by RNA polymerase II"/>
    <property type="evidence" value="ECO:0007669"/>
    <property type="project" value="TreeGrafter"/>
</dbReference>
<evidence type="ECO:0000256" key="2">
    <source>
        <dbReference type="ARBA" id="ARBA00008267"/>
    </source>
</evidence>
<feature type="compositionally biased region" description="Low complexity" evidence="10">
    <location>
        <begin position="565"/>
        <end position="579"/>
    </location>
</feature>
<feature type="compositionally biased region" description="Low complexity" evidence="10">
    <location>
        <begin position="1538"/>
        <end position="1596"/>
    </location>
</feature>
<feature type="region of interest" description="Disordered" evidence="10">
    <location>
        <begin position="2142"/>
        <end position="2201"/>
    </location>
</feature>
<feature type="compositionally biased region" description="Polar residues" evidence="10">
    <location>
        <begin position="919"/>
        <end position="936"/>
    </location>
</feature>
<feature type="region of interest" description="Disordered" evidence="10">
    <location>
        <begin position="2082"/>
        <end position="2106"/>
    </location>
</feature>
<dbReference type="Gene3D" id="2.60.40.10">
    <property type="entry name" value="Immunoglobulins"/>
    <property type="match status" value="1"/>
</dbReference>
<keyword evidence="6" id="KW-0010">Activator</keyword>
<dbReference type="OMA" id="HYSPQAI"/>
<evidence type="ECO:0000256" key="7">
    <source>
        <dbReference type="ARBA" id="ARBA00023163"/>
    </source>
</evidence>
<keyword evidence="5" id="KW-0040">ANK repeat</keyword>
<feature type="region of interest" description="Disordered" evidence="10">
    <location>
        <begin position="1681"/>
        <end position="1706"/>
    </location>
</feature>
<dbReference type="Pfam" id="PF03859">
    <property type="entry name" value="CG-1"/>
    <property type="match status" value="1"/>
</dbReference>
<feature type="compositionally biased region" description="Polar residues" evidence="10">
    <location>
        <begin position="172"/>
        <end position="182"/>
    </location>
</feature>
<dbReference type="CDD" id="cd00102">
    <property type="entry name" value="IPT"/>
    <property type="match status" value="1"/>
</dbReference>
<feature type="compositionally biased region" description="Low complexity" evidence="10">
    <location>
        <begin position="634"/>
        <end position="644"/>
    </location>
</feature>
<dbReference type="GeneID" id="108671168"/>
<feature type="region of interest" description="Disordered" evidence="10">
    <location>
        <begin position="624"/>
        <end position="655"/>
    </location>
</feature>
<dbReference type="InterPro" id="IPR027417">
    <property type="entry name" value="P-loop_NTPase"/>
</dbReference>
<dbReference type="FunFam" id="2.60.40.10:FF:000089">
    <property type="entry name" value="calmodulin-binding transcription activator 2 isoform X1"/>
    <property type="match status" value="1"/>
</dbReference>
<feature type="region of interest" description="Disordered" evidence="10">
    <location>
        <begin position="794"/>
        <end position="878"/>
    </location>
</feature>
<evidence type="ECO:0000256" key="3">
    <source>
        <dbReference type="ARBA" id="ARBA00022737"/>
    </source>
</evidence>
<feature type="compositionally biased region" description="Polar residues" evidence="10">
    <location>
        <begin position="798"/>
        <end position="809"/>
    </location>
</feature>
<dbReference type="Proteomes" id="UP000694843">
    <property type="component" value="Unplaced"/>
</dbReference>
<feature type="region of interest" description="Disordered" evidence="10">
    <location>
        <begin position="172"/>
        <end position="194"/>
    </location>
</feature>
<evidence type="ECO:0000256" key="6">
    <source>
        <dbReference type="ARBA" id="ARBA00023159"/>
    </source>
</evidence>
<name>A0A979FN65_HYAAZ</name>
<dbReference type="InterPro" id="IPR002909">
    <property type="entry name" value="IPT_dom"/>
</dbReference>
<feature type="region of interest" description="Disordered" evidence="10">
    <location>
        <begin position="918"/>
        <end position="938"/>
    </location>
</feature>
<dbReference type="SUPFAM" id="SSF48403">
    <property type="entry name" value="Ankyrin repeat"/>
    <property type="match status" value="1"/>
</dbReference>
<dbReference type="GO" id="GO:0003690">
    <property type="term" value="F:double-stranded DNA binding"/>
    <property type="evidence" value="ECO:0007669"/>
    <property type="project" value="TreeGrafter"/>
</dbReference>
<comment type="similarity">
    <text evidence="2">Belongs to the CAMTA family.</text>
</comment>
<evidence type="ECO:0000313" key="13">
    <source>
        <dbReference type="RefSeq" id="XP_047738491.1"/>
    </source>
</evidence>
<feature type="compositionally biased region" description="Basic and acidic residues" evidence="10">
    <location>
        <begin position="851"/>
        <end position="870"/>
    </location>
</feature>
<keyword evidence="7" id="KW-0804">Transcription</keyword>
<feature type="region of interest" description="Disordered" evidence="10">
    <location>
        <begin position="98"/>
        <end position="140"/>
    </location>
</feature>
<dbReference type="RefSeq" id="XP_047738491.1">
    <property type="nucleotide sequence ID" value="XM_047882535.1"/>
</dbReference>
<reference evidence="13" key="1">
    <citation type="submission" date="2025-08" db="UniProtKB">
        <authorList>
            <consortium name="RefSeq"/>
        </authorList>
    </citation>
    <scope>IDENTIFICATION</scope>
    <source>
        <tissue evidence="13">Whole organism</tissue>
    </source>
</reference>
<organism evidence="12 13">
    <name type="scientific">Hyalella azteca</name>
    <name type="common">Amphipod</name>
    <dbReference type="NCBI Taxonomy" id="294128"/>
    <lineage>
        <taxon>Eukaryota</taxon>
        <taxon>Metazoa</taxon>
        <taxon>Ecdysozoa</taxon>
        <taxon>Arthropoda</taxon>
        <taxon>Crustacea</taxon>
        <taxon>Multicrustacea</taxon>
        <taxon>Malacostraca</taxon>
        <taxon>Eumalacostraca</taxon>
        <taxon>Peracarida</taxon>
        <taxon>Amphipoda</taxon>
        <taxon>Senticaudata</taxon>
        <taxon>Talitrida</taxon>
        <taxon>Talitroidea</taxon>
        <taxon>Hyalellidae</taxon>
        <taxon>Hyalella</taxon>
    </lineage>
</organism>
<dbReference type="CTD" id="35974"/>
<dbReference type="PROSITE" id="PS51437">
    <property type="entry name" value="CG_1"/>
    <property type="match status" value="1"/>
</dbReference>
<feature type="compositionally biased region" description="Basic residues" evidence="10">
    <location>
        <begin position="811"/>
        <end position="827"/>
    </location>
</feature>
<evidence type="ECO:0000256" key="4">
    <source>
        <dbReference type="ARBA" id="ARBA00023015"/>
    </source>
</evidence>
<feature type="compositionally biased region" description="Polar residues" evidence="10">
    <location>
        <begin position="624"/>
        <end position="633"/>
    </location>
</feature>
<sequence>MLSPASDHDSPSDSCLPLLASSSLFSNLSSSRPDACSSETDGTNFTDAAANRVLSTIISSADDLYSSIEVDSPSPKNGPYSPLVLDATLAHSSGENIAGNYGPVTRTSKTNIHGDCQSNSSTRHLSRSSSLPSGRHPKALGLKSSPGIAIAEVIVSLDSVSTASVTSNIGETFVPPSTSKPRCQTRHPQDSKSINNVNNERLSLTRDQFPLPETEPESFFNLSTHEAANQQLSNSISMSMAVDSPPNPKLTTMTDAANKANRNCKLTDAEARVMSRKKNSADDDSVSDISRDETTPDIDFESVRLPDNLESIPKADHFPTQRHRWNTNEEIAALLICFDRHADWLSKEVKIRPKSGSMLLYSRKKVRYRRDGYCWKKRKDGKTTREDHMKLKVQGIECIYGCYVHSAILPTFHRRCYWLLQNPDIVLVHYLNVPYPDDNKLVLASSISLWADKKEWTKEELISQLKPMFYSEDEPDVNNEVEISTVETVEAIVSQLLEKQRAARTTVPAGGKGVALSPMPGALPPLTGISQVTPCGERPDKQGSEGSTPRCLSLSHEGSDPSPLSITSSTSSSTTSAISTTNNTTLLDNINNNTIMVSSDNTNHTVVVNTISISNSLLNATCNNDNDNMTGQDSHNNNSCSPSSSGGGGNHSSSTKTVLAVTSVAGPLAEGASTTLSSSATPLIFNLSTIQGGGGLLILNSGGGNNSTSHHSLPLGGPLTLTSYLGHTQSSVTNAGAAVATPMHHLHHHHHHQQHATQQHMQHQHHHHMQQQHYQQQHMTVAAQPLLQHHAPTHHLRSQNQHVPQSIQQHGHPRTVHVVHQQHKTPQHHMEDRTSQQQSRAIPDLLPQTGARKDSVEADNNSHRSTDRSTEPSGNQISAKNQAIKREGLTNGNLSLDSGTFANLVSSLEAGDNNIARVSRTSSHSSAETLSNSSMIPTAERHTKDGFLGIKAELSDLSVEKDEFFSDTIDLSPEDIQQTLSANLPQSSCNRDTPSSGVDVNPMDFIDNDITPQDDDVLANLYAFDMLTDFPDLDHYDTSPPDNANSNNSDTSSSTSTNHSSTKSVANQSQQTLKMDYRENTANISDYSPEWAYPEGGVKVLVTGPWYSDTSPYEVLFDGAPTSTTLVQSGVLRCYCPPHEAGLVTLQVACQGFVVSNSVIFEYKKPPLEEYKIKEEPVSTEQEEEELLRFTLVQRLDAVESNLQQAPLGGTTYPEGGGDGITSSPHQKLMLHRTPNFEEVIVSYCQRLSRRPWLASANKTNIIIYLYETPYVCQEVIVSYCQRLSRRPWLASANSAAAATGTARSTIAHVVASLGYSRVLTTLLRWREDSSSLVLDAELDAMRRDVWGRTPLACAATKGHLACARLLYHYSPQAIDSLDKNGRTPVQAAARAGQFLLYHYSPQAIDSLDKNGRTPVQAAARAGHERLSDELSQLEQTRKRSADSSSITLFPPPLSSPLFPSVACSSPNTITLHSGTSTVTVEGGAALHNMASLHLPSSPSPSLHLTSSLSPLGSHVPCSPPPPLFFSGSSHQSFPCISSLTRSSSQSSSQSSLTSLSSHTGASLSSHTGASLSSQGASLSSHTGPSLSSQGASLSSHTGAPNAPQGSTDHFRPSLQFSQAQPPVHPEGRYTGPCGHPQSVHSHSLDCPVGGGEDLIFLRPSPRRNDIRKLRHLSVDLPLSLGDAPSDGPLRPQYGAQGPSLAPPERGGDWGALASVGGRRPRLIKRPSVDSGICLSHEDPFKRASLDSGLDGLQKHVRGHMASSANADARAEELLSSPGLFDLLPVAAAGHAAAAALPPALADAHSVMDEEDSAATNRGLDSSYCSRQGSLTADASSLCTSDDSRVLSLAETIIAALPERIKIDGEELMELQRSPSNVMGECGEAEDLGMEVVMLADESGRGAAGGGLGEGLNDPGPDMFTYRLMDAGTPCSSLSPASSCCLPSPSPAPSSSSFCLPSPSPVPSSSFALDSSPTTADFSEFFHASTRDVSTDFSNLTLSDQEQRELYEAAKIIQTAYRQYKGRKKQQAEQDKERQAAVLIQNYYRRYKQYVYFTQMSRAATLIQTQFRAFCKHKRFKKGLESAGTHSFPMRGSRESTPIPNLKRSYSQRRQHQAARKIQQFMRQTKQNSIWEILTEKSITERTSSSTVPNVGSRQPTTLLCPSSVGSPGTTGGPLIGALPPPNPSRTRQLVIDSSPPEPHS</sequence>
<dbReference type="SMART" id="SM01076">
    <property type="entry name" value="CG-1"/>
    <property type="match status" value="1"/>
</dbReference>
<feature type="compositionally biased region" description="Low complexity" evidence="10">
    <location>
        <begin position="118"/>
        <end position="133"/>
    </location>
</feature>
<feature type="region of interest" description="Disordered" evidence="10">
    <location>
        <begin position="1035"/>
        <end position="1070"/>
    </location>
</feature>
<dbReference type="GO" id="GO:0005634">
    <property type="term" value="C:nucleus"/>
    <property type="evidence" value="ECO:0007669"/>
    <property type="project" value="UniProtKB-SubCell"/>
</dbReference>
<comment type="subunit">
    <text evidence="9">May interact with calmodulin.</text>
</comment>